<name>A0A2I2L2I9_9ACTN</name>
<dbReference type="Proteomes" id="UP000234331">
    <property type="component" value="Unassembled WGS sequence"/>
</dbReference>
<dbReference type="GO" id="GO:0016740">
    <property type="term" value="F:transferase activity"/>
    <property type="evidence" value="ECO:0007669"/>
    <property type="project" value="UniProtKB-KW"/>
</dbReference>
<proteinExistence type="predicted"/>
<keyword evidence="4" id="KW-1185">Reference proteome</keyword>
<protein>
    <recommendedName>
        <fullName evidence="2">Adenylyltransferase AadA C-terminal domain-containing protein</fullName>
    </recommendedName>
</protein>
<evidence type="ECO:0000313" key="3">
    <source>
        <dbReference type="EMBL" id="SNQ52118.1"/>
    </source>
</evidence>
<dbReference type="SUPFAM" id="SSF81301">
    <property type="entry name" value="Nucleotidyltransferase"/>
    <property type="match status" value="1"/>
</dbReference>
<dbReference type="InterPro" id="IPR043519">
    <property type="entry name" value="NT_sf"/>
</dbReference>
<dbReference type="EMBL" id="FZMO01000561">
    <property type="protein sequence ID" value="SNQ52118.1"/>
    <property type="molecule type" value="Genomic_DNA"/>
</dbReference>
<feature type="domain" description="Adenylyltransferase AadA C-terminal" evidence="2">
    <location>
        <begin position="214"/>
        <end position="272"/>
    </location>
</feature>
<accession>A0A2I2L2I9</accession>
<reference evidence="3 4" key="1">
    <citation type="submission" date="2017-06" db="EMBL/GenBank/DDBJ databases">
        <authorList>
            <person name="Kim H.J."/>
            <person name="Triplett B.A."/>
        </authorList>
    </citation>
    <scope>NUCLEOTIDE SEQUENCE [LARGE SCALE GENOMIC DNA]</scope>
    <source>
        <strain evidence="3">FRACA_ARgP5</strain>
    </source>
</reference>
<evidence type="ECO:0000256" key="1">
    <source>
        <dbReference type="ARBA" id="ARBA00022679"/>
    </source>
</evidence>
<sequence length="295" mass="32276">MAGRDLGEGTRPAAATGAWILFEGRLGTGRQSGLMTIPAAVRDAVDVYLRSVDAVIPGLVEGFYVIGSAALGDFRPGTSDIDFVAVTAMPPADSQVAALGRVHGRLSRRLLLDGIYTTWLDLARDPGQASPGSHAHGRRLHPRCDHQRHPVTWHSLARHGAAVRGPEPAEIDIATDPAGLAHWARGNLDGYWRQWWQRSARLPTPAGLACLTSQGPAWCVLGVSRLHHTLITGKIISKTAAGEHARATFEPRWHRILDECLRIRRGDHQRSLYRDPFSRRAEALAFTDMVIRDAL</sequence>
<dbReference type="AlphaFoldDB" id="A0A2I2L2I9"/>
<dbReference type="InterPro" id="IPR025184">
    <property type="entry name" value="AadA_C"/>
</dbReference>
<evidence type="ECO:0000313" key="4">
    <source>
        <dbReference type="Proteomes" id="UP000234331"/>
    </source>
</evidence>
<evidence type="ECO:0000259" key="2">
    <source>
        <dbReference type="Pfam" id="PF13427"/>
    </source>
</evidence>
<gene>
    <name evidence="3" type="ORF">FRACA_920011</name>
</gene>
<keyword evidence="1" id="KW-0808">Transferase</keyword>
<dbReference type="Pfam" id="PF13427">
    <property type="entry name" value="AadA_C"/>
    <property type="match status" value="1"/>
</dbReference>
<organism evidence="3 4">
    <name type="scientific">Frankia canadensis</name>
    <dbReference type="NCBI Taxonomy" id="1836972"/>
    <lineage>
        <taxon>Bacteria</taxon>
        <taxon>Bacillati</taxon>
        <taxon>Actinomycetota</taxon>
        <taxon>Actinomycetes</taxon>
        <taxon>Frankiales</taxon>
        <taxon>Frankiaceae</taxon>
        <taxon>Frankia</taxon>
    </lineage>
</organism>